<dbReference type="GO" id="GO:0009055">
    <property type="term" value="F:electron transfer activity"/>
    <property type="evidence" value="ECO:0007669"/>
    <property type="project" value="InterPro"/>
</dbReference>
<comment type="subcellular location">
    <subcellularLocation>
        <location evidence="2">Membrane</location>
        <topology evidence="2">Multi-pass membrane protein</topology>
    </subcellularLocation>
</comment>
<dbReference type="RefSeq" id="WP_123212984.1">
    <property type="nucleotide sequence ID" value="NZ_RJVO01000010.1"/>
</dbReference>
<evidence type="ECO:0000256" key="13">
    <source>
        <dbReference type="SAM" id="Phobius"/>
    </source>
</evidence>
<dbReference type="Proteomes" id="UP000282106">
    <property type="component" value="Unassembled WGS sequence"/>
</dbReference>
<dbReference type="GO" id="GO:0006099">
    <property type="term" value="P:tricarboxylic acid cycle"/>
    <property type="evidence" value="ECO:0007669"/>
    <property type="project" value="InterPro"/>
</dbReference>
<feature type="transmembrane region" description="Helical" evidence="13">
    <location>
        <begin position="114"/>
        <end position="135"/>
    </location>
</feature>
<accession>A0A3N0UZV6</accession>
<dbReference type="GO" id="GO:0046872">
    <property type="term" value="F:metal ion binding"/>
    <property type="evidence" value="ECO:0007669"/>
    <property type="project" value="UniProtKB-KW"/>
</dbReference>
<dbReference type="PIRSF" id="PIRSF000178">
    <property type="entry name" value="SDH_cyt_b560"/>
    <property type="match status" value="1"/>
</dbReference>
<evidence type="ECO:0000256" key="3">
    <source>
        <dbReference type="ARBA" id="ARBA00007244"/>
    </source>
</evidence>
<evidence type="ECO:0000256" key="8">
    <source>
        <dbReference type="ARBA" id="ARBA00022989"/>
    </source>
</evidence>
<dbReference type="PANTHER" id="PTHR10978">
    <property type="entry name" value="SUCCINATE DEHYDROGENASE CYTOCHROME B560 SUBUNIT"/>
    <property type="match status" value="1"/>
</dbReference>
<comment type="caution">
    <text evidence="14">The sequence shown here is derived from an EMBL/GenBank/DDBJ whole genome shotgun (WGS) entry which is preliminary data.</text>
</comment>
<sequence>MSTPATTSKSAPQRPLSPFMIGPYYKPQMTSMLSITHRITGLGLSLGAILLVVWLSCLAAGPDCYALIAPHLAAWYGKLVIFAFTWSLLYHFCNGIRHLMWDLGKGLDMPTAEKTGYAVIFASLGLTAGVFVLTLV</sequence>
<dbReference type="InterPro" id="IPR034804">
    <property type="entry name" value="SQR/QFR_C/D"/>
</dbReference>
<keyword evidence="7 12" id="KW-0479">Metal-binding</keyword>
<dbReference type="AlphaFoldDB" id="A0A3N0UZV6"/>
<evidence type="ECO:0000313" key="14">
    <source>
        <dbReference type="EMBL" id="ROH85975.1"/>
    </source>
</evidence>
<dbReference type="InterPro" id="IPR000701">
    <property type="entry name" value="SuccDH_FuR_B_TM-su"/>
</dbReference>
<evidence type="ECO:0000256" key="6">
    <source>
        <dbReference type="ARBA" id="ARBA00022692"/>
    </source>
</evidence>
<protein>
    <recommendedName>
        <fullName evidence="4">Succinate dehydrogenase cytochrome b556 subunit</fullName>
    </recommendedName>
</protein>
<evidence type="ECO:0000256" key="4">
    <source>
        <dbReference type="ARBA" id="ARBA00020076"/>
    </source>
</evidence>
<feature type="transmembrane region" description="Helical" evidence="13">
    <location>
        <begin position="73"/>
        <end position="93"/>
    </location>
</feature>
<reference evidence="14 15" key="1">
    <citation type="submission" date="2018-10" db="EMBL/GenBank/DDBJ databases">
        <authorList>
            <person name="Chen W.-M."/>
        </authorList>
    </citation>
    <scope>NUCLEOTIDE SEQUENCE [LARGE SCALE GENOMIC DNA]</scope>
    <source>
        <strain evidence="14 15">THS-13</strain>
    </source>
</reference>
<evidence type="ECO:0000256" key="7">
    <source>
        <dbReference type="ARBA" id="ARBA00022723"/>
    </source>
</evidence>
<evidence type="ECO:0000256" key="10">
    <source>
        <dbReference type="ARBA" id="ARBA00023136"/>
    </source>
</evidence>
<dbReference type="FunCoup" id="A0A3N0UZV6">
    <property type="interactions" value="141"/>
</dbReference>
<comment type="function">
    <text evidence="1">Membrane-anchoring subunit of succinate dehydrogenase (SDH).</text>
</comment>
<comment type="cofactor">
    <cofactor evidence="12">
        <name>heme</name>
        <dbReference type="ChEBI" id="CHEBI:30413"/>
    </cofactor>
    <text evidence="12">The heme is bound between the two transmembrane subunits.</text>
</comment>
<dbReference type="NCBIfam" id="TIGR02970">
    <property type="entry name" value="succ_dehyd_cytB"/>
    <property type="match status" value="1"/>
</dbReference>
<evidence type="ECO:0000256" key="9">
    <source>
        <dbReference type="ARBA" id="ARBA00023004"/>
    </source>
</evidence>
<dbReference type="Pfam" id="PF01127">
    <property type="entry name" value="Sdh_cyt"/>
    <property type="match status" value="1"/>
</dbReference>
<dbReference type="Gene3D" id="1.20.1300.10">
    <property type="entry name" value="Fumarate reductase/succinate dehydrogenase, transmembrane subunit"/>
    <property type="match status" value="1"/>
</dbReference>
<keyword evidence="6 13" id="KW-0812">Transmembrane</keyword>
<organism evidence="14 15">
    <name type="scientific">Stagnimonas aquatica</name>
    <dbReference type="NCBI Taxonomy" id="2689987"/>
    <lineage>
        <taxon>Bacteria</taxon>
        <taxon>Pseudomonadati</taxon>
        <taxon>Pseudomonadota</taxon>
        <taxon>Gammaproteobacteria</taxon>
        <taxon>Nevskiales</taxon>
        <taxon>Nevskiaceae</taxon>
        <taxon>Stagnimonas</taxon>
    </lineage>
</organism>
<proteinExistence type="inferred from homology"/>
<dbReference type="PANTHER" id="PTHR10978:SF5">
    <property type="entry name" value="SUCCINATE DEHYDROGENASE CYTOCHROME B560 SUBUNIT, MITOCHONDRIAL"/>
    <property type="match status" value="1"/>
</dbReference>
<dbReference type="EMBL" id="RJVO01000010">
    <property type="protein sequence ID" value="ROH85975.1"/>
    <property type="molecule type" value="Genomic_DNA"/>
</dbReference>
<feature type="transmembrane region" description="Helical" evidence="13">
    <location>
        <begin position="39"/>
        <end position="61"/>
    </location>
</feature>
<comment type="similarity">
    <text evidence="3">Belongs to the cytochrome b560 family.</text>
</comment>
<evidence type="ECO:0000256" key="12">
    <source>
        <dbReference type="PIRSR" id="PIRSR000178-1"/>
    </source>
</evidence>
<evidence type="ECO:0000256" key="5">
    <source>
        <dbReference type="ARBA" id="ARBA00022617"/>
    </source>
</evidence>
<evidence type="ECO:0000313" key="15">
    <source>
        <dbReference type="Proteomes" id="UP000282106"/>
    </source>
</evidence>
<keyword evidence="8 13" id="KW-1133">Transmembrane helix</keyword>
<name>A0A3N0UZV6_9GAMM</name>
<keyword evidence="15" id="KW-1185">Reference proteome</keyword>
<gene>
    <name evidence="14" type="primary">sdhC</name>
    <name evidence="14" type="ORF">ED208_16250</name>
</gene>
<keyword evidence="9 12" id="KW-0408">Iron</keyword>
<dbReference type="InParanoid" id="A0A3N0UZV6"/>
<evidence type="ECO:0000256" key="2">
    <source>
        <dbReference type="ARBA" id="ARBA00004141"/>
    </source>
</evidence>
<dbReference type="CDD" id="cd03499">
    <property type="entry name" value="SQR_TypeC_SdhC"/>
    <property type="match status" value="1"/>
</dbReference>
<evidence type="ECO:0000256" key="1">
    <source>
        <dbReference type="ARBA" id="ARBA00004050"/>
    </source>
</evidence>
<dbReference type="PROSITE" id="PS01001">
    <property type="entry name" value="SDH_CYT_2"/>
    <property type="match status" value="1"/>
</dbReference>
<dbReference type="GO" id="GO:0016020">
    <property type="term" value="C:membrane"/>
    <property type="evidence" value="ECO:0007669"/>
    <property type="project" value="UniProtKB-SubCell"/>
</dbReference>
<evidence type="ECO:0000256" key="11">
    <source>
        <dbReference type="ARBA" id="ARBA00025912"/>
    </source>
</evidence>
<dbReference type="InterPro" id="IPR014314">
    <property type="entry name" value="Succ_DH_cytb556"/>
</dbReference>
<dbReference type="SUPFAM" id="SSF81343">
    <property type="entry name" value="Fumarate reductase respiratory complex transmembrane subunits"/>
    <property type="match status" value="1"/>
</dbReference>
<comment type="subunit">
    <text evidence="11">Part of an enzyme complex containing four subunits: a flavoprotein, an iron-sulfur protein, plus two membrane-anchoring proteins, SdhC and SdhD. The complex can form homotrimers.</text>
</comment>
<dbReference type="InterPro" id="IPR018495">
    <property type="entry name" value="Succ_DH_cyt_bsu_CS"/>
</dbReference>
<keyword evidence="5 12" id="KW-0349">Heme</keyword>
<keyword evidence="10 13" id="KW-0472">Membrane</keyword>
<feature type="binding site" description="axial binding residue" evidence="12">
    <location>
        <position position="91"/>
    </location>
    <ligand>
        <name>heme</name>
        <dbReference type="ChEBI" id="CHEBI:30413"/>
        <note>ligand shared with second transmembrane subunit</note>
    </ligand>
    <ligandPart>
        <name>Fe</name>
        <dbReference type="ChEBI" id="CHEBI:18248"/>
    </ligandPart>
</feature>